<dbReference type="GO" id="GO:0004252">
    <property type="term" value="F:serine-type endopeptidase activity"/>
    <property type="evidence" value="ECO:0007669"/>
    <property type="project" value="InterPro"/>
</dbReference>
<evidence type="ECO:0000256" key="2">
    <source>
        <dbReference type="ARBA" id="ARBA00009045"/>
    </source>
</evidence>
<evidence type="ECO:0000256" key="7">
    <source>
        <dbReference type="ARBA" id="ARBA00022989"/>
    </source>
</evidence>
<comment type="similarity">
    <text evidence="2">Belongs to the peptidase S54 family.</text>
</comment>
<evidence type="ECO:0000256" key="3">
    <source>
        <dbReference type="ARBA" id="ARBA00022670"/>
    </source>
</evidence>
<organism evidence="11">
    <name type="scientific">Picea sitchensis</name>
    <name type="common">Sitka spruce</name>
    <name type="synonym">Pinus sitchensis</name>
    <dbReference type="NCBI Taxonomy" id="3332"/>
    <lineage>
        <taxon>Eukaryota</taxon>
        <taxon>Viridiplantae</taxon>
        <taxon>Streptophyta</taxon>
        <taxon>Embryophyta</taxon>
        <taxon>Tracheophyta</taxon>
        <taxon>Spermatophyta</taxon>
        <taxon>Pinopsida</taxon>
        <taxon>Pinidae</taxon>
        <taxon>Conifers I</taxon>
        <taxon>Pinales</taxon>
        <taxon>Pinaceae</taxon>
        <taxon>Picea</taxon>
    </lineage>
</organism>
<dbReference type="EMBL" id="BT123542">
    <property type="protein sequence ID" value="ADE76858.1"/>
    <property type="molecule type" value="mRNA"/>
</dbReference>
<evidence type="ECO:0000256" key="1">
    <source>
        <dbReference type="ARBA" id="ARBA00004141"/>
    </source>
</evidence>
<dbReference type="InterPro" id="IPR022764">
    <property type="entry name" value="Peptidase_S54_rhomboid_dom"/>
</dbReference>
<keyword evidence="8 9" id="KW-0472">Membrane</keyword>
<feature type="transmembrane region" description="Helical" evidence="9">
    <location>
        <begin position="290"/>
        <end position="309"/>
    </location>
</feature>
<keyword evidence="7 9" id="KW-1133">Transmembrane helix</keyword>
<evidence type="ECO:0000256" key="8">
    <source>
        <dbReference type="ARBA" id="ARBA00023136"/>
    </source>
</evidence>
<dbReference type="SUPFAM" id="SSF144091">
    <property type="entry name" value="Rhomboid-like"/>
    <property type="match status" value="1"/>
</dbReference>
<keyword evidence="5" id="KW-0378">Hydrolase</keyword>
<evidence type="ECO:0000256" key="5">
    <source>
        <dbReference type="ARBA" id="ARBA00022801"/>
    </source>
</evidence>
<accession>D5ABD9</accession>
<comment type="subcellular location">
    <subcellularLocation>
        <location evidence="1">Membrane</location>
        <topology evidence="1">Multi-pass membrane protein</topology>
    </subcellularLocation>
</comment>
<name>D5ABD9_PICSI</name>
<dbReference type="Pfam" id="PF01694">
    <property type="entry name" value="Rhomboid"/>
    <property type="match status" value="1"/>
</dbReference>
<proteinExistence type="evidence at transcript level"/>
<evidence type="ECO:0000256" key="9">
    <source>
        <dbReference type="SAM" id="Phobius"/>
    </source>
</evidence>
<feature type="transmembrane region" description="Helical" evidence="9">
    <location>
        <begin position="170"/>
        <end position="190"/>
    </location>
</feature>
<feature type="transmembrane region" description="Helical" evidence="9">
    <location>
        <begin position="114"/>
        <end position="133"/>
    </location>
</feature>
<sequence length="314" mass="35160">MSRCRQLLCCLRKLNQSNNTVAVLGPHSRRNNYFGNSDKISPYAQISRNFRGEIADHVSTMPVIRRLITVRLGSLKDMRDGGDAFIRNLVRSYYNRLSGFRRYSRGSLFSSHDGVVWSLIGVNIAVFFLWRHADRRFMENNFKISVDNFLSGRVHTLLTCAFSHIMSDHLLSNMIGLYFFGSAVGSFLGAEYLLKLYLAGALGGSIMFLINQAFIVPWLEGSSRKYYNPRYTPGALGASGAVNAIILLDIFLFPKAIHYLNFFIPVPAMLLGAIIIGRDLWMVKQGDTQISGAAHLGGALVAALAWAKIKRPWI</sequence>
<keyword evidence="4 9" id="KW-0812">Transmembrane</keyword>
<feature type="transmembrane region" description="Helical" evidence="9">
    <location>
        <begin position="231"/>
        <end position="253"/>
    </location>
</feature>
<keyword evidence="3" id="KW-0645">Protease</keyword>
<evidence type="ECO:0000256" key="6">
    <source>
        <dbReference type="ARBA" id="ARBA00022946"/>
    </source>
</evidence>
<dbReference type="GO" id="GO:0006508">
    <property type="term" value="P:proteolysis"/>
    <property type="evidence" value="ECO:0007669"/>
    <property type="project" value="UniProtKB-KW"/>
</dbReference>
<dbReference type="GO" id="GO:0016020">
    <property type="term" value="C:membrane"/>
    <property type="evidence" value="ECO:0007669"/>
    <property type="project" value="UniProtKB-SubCell"/>
</dbReference>
<evidence type="ECO:0000256" key="4">
    <source>
        <dbReference type="ARBA" id="ARBA00022692"/>
    </source>
</evidence>
<dbReference type="InterPro" id="IPR035952">
    <property type="entry name" value="Rhomboid-like_sf"/>
</dbReference>
<feature type="transmembrane region" description="Helical" evidence="9">
    <location>
        <begin position="259"/>
        <end position="278"/>
    </location>
</feature>
<feature type="transmembrane region" description="Helical" evidence="9">
    <location>
        <begin position="196"/>
        <end position="219"/>
    </location>
</feature>
<feature type="domain" description="Peptidase S54 rhomboid" evidence="10">
    <location>
        <begin position="152"/>
        <end position="305"/>
    </location>
</feature>
<dbReference type="PANTHER" id="PTHR43731:SF14">
    <property type="entry name" value="PRESENILIN-ASSOCIATED RHOMBOID-LIKE PROTEIN, MITOCHONDRIAL"/>
    <property type="match status" value="1"/>
</dbReference>
<evidence type="ECO:0000313" key="11">
    <source>
        <dbReference type="EMBL" id="ADE76858.1"/>
    </source>
</evidence>
<dbReference type="AlphaFoldDB" id="D5ABD9"/>
<protein>
    <recommendedName>
        <fullName evidence="10">Peptidase S54 rhomboid domain-containing protein</fullName>
    </recommendedName>
</protein>
<dbReference type="InterPro" id="IPR050925">
    <property type="entry name" value="Rhomboid_protease_S54"/>
</dbReference>
<evidence type="ECO:0000259" key="10">
    <source>
        <dbReference type="Pfam" id="PF01694"/>
    </source>
</evidence>
<dbReference type="Gene3D" id="1.20.1540.10">
    <property type="entry name" value="Rhomboid-like"/>
    <property type="match status" value="1"/>
</dbReference>
<dbReference type="PANTHER" id="PTHR43731">
    <property type="entry name" value="RHOMBOID PROTEASE"/>
    <property type="match status" value="1"/>
</dbReference>
<dbReference type="FunFam" id="1.20.1540.10:FF:000018">
    <property type="entry name" value="RHOMBOID-like protein 12, mitochondrial"/>
    <property type="match status" value="1"/>
</dbReference>
<keyword evidence="6" id="KW-0809">Transit peptide</keyword>
<reference evidence="11" key="1">
    <citation type="submission" date="2010-04" db="EMBL/GenBank/DDBJ databases">
        <authorList>
            <person name="Reid K.E."/>
            <person name="Liao N."/>
            <person name="Chan S."/>
            <person name="Docking R."/>
            <person name="Taylor G."/>
            <person name="Moore R."/>
            <person name="Mayo M."/>
            <person name="Munro S."/>
            <person name="King J."/>
            <person name="Yanchuk A."/>
            <person name="Holt R."/>
            <person name="Jones S."/>
            <person name="Marra M."/>
            <person name="Ritland C.E."/>
            <person name="Ritland K."/>
            <person name="Bohlmann J."/>
        </authorList>
    </citation>
    <scope>NUCLEOTIDE SEQUENCE</scope>
    <source>
        <tissue evidence="11">Bud</tissue>
    </source>
</reference>